<evidence type="ECO:0000313" key="2">
    <source>
        <dbReference type="Proteomes" id="UP001195769"/>
    </source>
</evidence>
<sequence>MIICSLHTQNKDKAQANLETPPNHAKFNTLPGQKGTISLLQCHLAERAQPASQPHGTVINFNIPSELLAVFFPPAAPNNNIPQPAPAGSCTEGGQSDSLIPYGMLHGPTLSLNDFYSNYTLSDDIHMKLHQNRYTGMETICYILVSELKEMEFKLGEIAVMRPAMKCWCR</sequence>
<dbReference type="EMBL" id="JABBWK010000023">
    <property type="protein sequence ID" value="KAG1901153.1"/>
    <property type="molecule type" value="Genomic_DNA"/>
</dbReference>
<organism evidence="1 2">
    <name type="scientific">Suillus fuscotomentosus</name>
    <dbReference type="NCBI Taxonomy" id="1912939"/>
    <lineage>
        <taxon>Eukaryota</taxon>
        <taxon>Fungi</taxon>
        <taxon>Dikarya</taxon>
        <taxon>Basidiomycota</taxon>
        <taxon>Agaricomycotina</taxon>
        <taxon>Agaricomycetes</taxon>
        <taxon>Agaricomycetidae</taxon>
        <taxon>Boletales</taxon>
        <taxon>Suillineae</taxon>
        <taxon>Suillaceae</taxon>
        <taxon>Suillus</taxon>
    </lineage>
</organism>
<dbReference type="RefSeq" id="XP_041226728.1">
    <property type="nucleotide sequence ID" value="XM_041375000.1"/>
</dbReference>
<proteinExistence type="predicted"/>
<comment type="caution">
    <text evidence="1">The sequence shown here is derived from an EMBL/GenBank/DDBJ whole genome shotgun (WGS) entry which is preliminary data.</text>
</comment>
<gene>
    <name evidence="1" type="ORF">F5891DRAFT_950952</name>
</gene>
<name>A0AAD4HLM5_9AGAM</name>
<accession>A0AAD4HLM5</accession>
<dbReference type="GeneID" id="64669298"/>
<reference evidence="1" key="1">
    <citation type="journal article" date="2020" name="New Phytol.">
        <title>Comparative genomics reveals dynamic genome evolution in host specialist ectomycorrhizal fungi.</title>
        <authorList>
            <person name="Lofgren L.A."/>
            <person name="Nguyen N.H."/>
            <person name="Vilgalys R."/>
            <person name="Ruytinx J."/>
            <person name="Liao H.L."/>
            <person name="Branco S."/>
            <person name="Kuo A."/>
            <person name="LaButti K."/>
            <person name="Lipzen A."/>
            <person name="Andreopoulos W."/>
            <person name="Pangilinan J."/>
            <person name="Riley R."/>
            <person name="Hundley H."/>
            <person name="Na H."/>
            <person name="Barry K."/>
            <person name="Grigoriev I.V."/>
            <person name="Stajich J.E."/>
            <person name="Kennedy P.G."/>
        </authorList>
    </citation>
    <scope>NUCLEOTIDE SEQUENCE</scope>
    <source>
        <strain evidence="1">FC203</strain>
    </source>
</reference>
<dbReference type="Proteomes" id="UP001195769">
    <property type="component" value="Unassembled WGS sequence"/>
</dbReference>
<evidence type="ECO:0000313" key="1">
    <source>
        <dbReference type="EMBL" id="KAG1901153.1"/>
    </source>
</evidence>
<protein>
    <submittedName>
        <fullName evidence="1">Uncharacterized protein</fullName>
    </submittedName>
</protein>
<dbReference type="AlphaFoldDB" id="A0AAD4HLM5"/>
<keyword evidence="2" id="KW-1185">Reference proteome</keyword>